<gene>
    <name evidence="2" type="ORF">ACFSTE_13805</name>
</gene>
<feature type="chain" id="PRO_5046282957" description="Secreted protein" evidence="1">
    <location>
        <begin position="21"/>
        <end position="52"/>
    </location>
</feature>
<protein>
    <recommendedName>
        <fullName evidence="4">Secreted protein</fullName>
    </recommendedName>
</protein>
<comment type="caution">
    <text evidence="2">The sequence shown here is derived from an EMBL/GenBank/DDBJ whole genome shotgun (WGS) entry which is preliminary data.</text>
</comment>
<evidence type="ECO:0000256" key="1">
    <source>
        <dbReference type="SAM" id="SignalP"/>
    </source>
</evidence>
<feature type="signal peptide" evidence="1">
    <location>
        <begin position="1"/>
        <end position="20"/>
    </location>
</feature>
<reference evidence="3" key="1">
    <citation type="journal article" date="2019" name="Int. J. Syst. Evol. Microbiol.">
        <title>The Global Catalogue of Microorganisms (GCM) 10K type strain sequencing project: providing services to taxonomists for standard genome sequencing and annotation.</title>
        <authorList>
            <consortium name="The Broad Institute Genomics Platform"/>
            <consortium name="The Broad Institute Genome Sequencing Center for Infectious Disease"/>
            <person name="Wu L."/>
            <person name="Ma J."/>
        </authorList>
    </citation>
    <scope>NUCLEOTIDE SEQUENCE [LARGE SCALE GENOMIC DNA]</scope>
    <source>
        <strain evidence="3">KCTC 42423</strain>
    </source>
</reference>
<dbReference type="RefSeq" id="WP_378258573.1">
    <property type="nucleotide sequence ID" value="NZ_JBHSJV010000001.1"/>
</dbReference>
<dbReference type="EMBL" id="JBHULX010000027">
    <property type="protein sequence ID" value="MFD2591907.1"/>
    <property type="molecule type" value="Genomic_DNA"/>
</dbReference>
<name>A0ABW5N8G6_9FLAO</name>
<sequence>MKTLKFVFLIVVLTCMNLIACTPDDSVQENETLHTEVLSTTGLNDGYEDDEG</sequence>
<keyword evidence="3" id="KW-1185">Reference proteome</keyword>
<accession>A0ABW5N8G6</accession>
<keyword evidence="1" id="KW-0732">Signal</keyword>
<evidence type="ECO:0000313" key="2">
    <source>
        <dbReference type="EMBL" id="MFD2591907.1"/>
    </source>
</evidence>
<dbReference type="Proteomes" id="UP001597459">
    <property type="component" value="Unassembled WGS sequence"/>
</dbReference>
<evidence type="ECO:0008006" key="4">
    <source>
        <dbReference type="Google" id="ProtNLM"/>
    </source>
</evidence>
<proteinExistence type="predicted"/>
<evidence type="ECO:0000313" key="3">
    <source>
        <dbReference type="Proteomes" id="UP001597459"/>
    </source>
</evidence>
<organism evidence="2 3">
    <name type="scientific">Aquimarina hainanensis</name>
    <dbReference type="NCBI Taxonomy" id="1578017"/>
    <lineage>
        <taxon>Bacteria</taxon>
        <taxon>Pseudomonadati</taxon>
        <taxon>Bacteroidota</taxon>
        <taxon>Flavobacteriia</taxon>
        <taxon>Flavobacteriales</taxon>
        <taxon>Flavobacteriaceae</taxon>
        <taxon>Aquimarina</taxon>
    </lineage>
</organism>